<protein>
    <submittedName>
        <fullName evidence="1">Uncharacterized protein</fullName>
    </submittedName>
</protein>
<evidence type="ECO:0000313" key="2">
    <source>
        <dbReference type="Proteomes" id="UP000265520"/>
    </source>
</evidence>
<proteinExistence type="predicted"/>
<dbReference type="AlphaFoldDB" id="A0A392N511"/>
<dbReference type="Proteomes" id="UP000265520">
    <property type="component" value="Unassembled WGS sequence"/>
</dbReference>
<dbReference type="PANTHER" id="PTHR36617">
    <property type="entry name" value="PROTEIN, PUTATIVE-RELATED"/>
    <property type="match status" value="1"/>
</dbReference>
<reference evidence="1 2" key="1">
    <citation type="journal article" date="2018" name="Front. Plant Sci.">
        <title>Red Clover (Trifolium pratense) and Zigzag Clover (T. medium) - A Picture of Genomic Similarities and Differences.</title>
        <authorList>
            <person name="Dluhosova J."/>
            <person name="Istvanek J."/>
            <person name="Nedelnik J."/>
            <person name="Repkova J."/>
        </authorList>
    </citation>
    <scope>NUCLEOTIDE SEQUENCE [LARGE SCALE GENOMIC DNA]</scope>
    <source>
        <strain evidence="2">cv. 10/8</strain>
        <tissue evidence="1">Leaf</tissue>
    </source>
</reference>
<organism evidence="1 2">
    <name type="scientific">Trifolium medium</name>
    <dbReference type="NCBI Taxonomy" id="97028"/>
    <lineage>
        <taxon>Eukaryota</taxon>
        <taxon>Viridiplantae</taxon>
        <taxon>Streptophyta</taxon>
        <taxon>Embryophyta</taxon>
        <taxon>Tracheophyta</taxon>
        <taxon>Spermatophyta</taxon>
        <taxon>Magnoliopsida</taxon>
        <taxon>eudicotyledons</taxon>
        <taxon>Gunneridae</taxon>
        <taxon>Pentapetalae</taxon>
        <taxon>rosids</taxon>
        <taxon>fabids</taxon>
        <taxon>Fabales</taxon>
        <taxon>Fabaceae</taxon>
        <taxon>Papilionoideae</taxon>
        <taxon>50 kb inversion clade</taxon>
        <taxon>NPAAA clade</taxon>
        <taxon>Hologalegina</taxon>
        <taxon>IRL clade</taxon>
        <taxon>Trifolieae</taxon>
        <taxon>Trifolium</taxon>
    </lineage>
</organism>
<dbReference type="EMBL" id="LXQA010028417">
    <property type="protein sequence ID" value="MCH94887.1"/>
    <property type="molecule type" value="Genomic_DNA"/>
</dbReference>
<sequence>MKIPVKVWKNIVKLQRRLLWGGSKKESKISWVSWANVCKPKAAGDWFSEGVGKKVGNGLLTSFWFEPWSGGTLLREQYSRLFQVSQQRDSKVGEMGNWVNGEWKWDLLWRKELFVWEEDLLENLMGTLNVFHISNAQDLWVWKHDATGIFSFKLAYYVLVSNLGVRVASLAVTDQVLARVWKSWAPSKVIVFS</sequence>
<dbReference type="PANTHER" id="PTHR36617:SF16">
    <property type="entry name" value="OS04G0516500 PROTEIN"/>
    <property type="match status" value="1"/>
</dbReference>
<accession>A0A392N511</accession>
<name>A0A392N511_9FABA</name>
<comment type="caution">
    <text evidence="1">The sequence shown here is derived from an EMBL/GenBank/DDBJ whole genome shotgun (WGS) entry which is preliminary data.</text>
</comment>
<keyword evidence="2" id="KW-1185">Reference proteome</keyword>
<evidence type="ECO:0000313" key="1">
    <source>
        <dbReference type="EMBL" id="MCH94887.1"/>
    </source>
</evidence>